<dbReference type="EMBL" id="FOTC01000013">
    <property type="protein sequence ID" value="SFL68407.1"/>
    <property type="molecule type" value="Genomic_DNA"/>
</dbReference>
<name>A0A1I4JQA9_9EURY</name>
<dbReference type="RefSeq" id="WP_089872817.1">
    <property type="nucleotide sequence ID" value="NZ_FOTC01000013.1"/>
</dbReference>
<protein>
    <submittedName>
        <fullName evidence="9">Peptide/nickel transport system permease protein</fullName>
    </submittedName>
</protein>
<evidence type="ECO:0000313" key="10">
    <source>
        <dbReference type="Proteomes" id="UP000199607"/>
    </source>
</evidence>
<evidence type="ECO:0000256" key="5">
    <source>
        <dbReference type="ARBA" id="ARBA00022989"/>
    </source>
</evidence>
<reference evidence="10" key="1">
    <citation type="submission" date="2016-10" db="EMBL/GenBank/DDBJ databases">
        <authorList>
            <person name="Varghese N."/>
            <person name="Submissions S."/>
        </authorList>
    </citation>
    <scope>NUCLEOTIDE SEQUENCE [LARGE SCALE GENOMIC DNA]</scope>
    <source>
        <strain evidence="10">CGMCC 1.7738</strain>
    </source>
</reference>
<evidence type="ECO:0000313" key="9">
    <source>
        <dbReference type="EMBL" id="SFL68407.1"/>
    </source>
</evidence>
<evidence type="ECO:0000256" key="7">
    <source>
        <dbReference type="RuleBase" id="RU363032"/>
    </source>
</evidence>
<accession>A0A1I4JQA9</accession>
<dbReference type="PROSITE" id="PS50928">
    <property type="entry name" value="ABC_TM1"/>
    <property type="match status" value="1"/>
</dbReference>
<dbReference type="Proteomes" id="UP000199607">
    <property type="component" value="Unassembled WGS sequence"/>
</dbReference>
<keyword evidence="10" id="KW-1185">Reference proteome</keyword>
<feature type="transmembrane region" description="Helical" evidence="7">
    <location>
        <begin position="138"/>
        <end position="163"/>
    </location>
</feature>
<dbReference type="GO" id="GO:0005886">
    <property type="term" value="C:plasma membrane"/>
    <property type="evidence" value="ECO:0007669"/>
    <property type="project" value="UniProtKB-SubCell"/>
</dbReference>
<feature type="transmembrane region" description="Helical" evidence="7">
    <location>
        <begin position="286"/>
        <end position="312"/>
    </location>
</feature>
<comment type="similarity">
    <text evidence="7">Belongs to the binding-protein-dependent transport system permease family.</text>
</comment>
<keyword evidence="6 7" id="KW-0472">Membrane</keyword>
<evidence type="ECO:0000256" key="4">
    <source>
        <dbReference type="ARBA" id="ARBA00022692"/>
    </source>
</evidence>
<dbReference type="Pfam" id="PF00528">
    <property type="entry name" value="BPD_transp_1"/>
    <property type="match status" value="1"/>
</dbReference>
<dbReference type="InterPro" id="IPR045621">
    <property type="entry name" value="BPD_transp_1_N"/>
</dbReference>
<keyword evidence="5 7" id="KW-1133">Transmembrane helix</keyword>
<dbReference type="Gene3D" id="1.10.3720.10">
    <property type="entry name" value="MetI-like"/>
    <property type="match status" value="1"/>
</dbReference>
<keyword evidence="3" id="KW-1003">Cell membrane</keyword>
<keyword evidence="4 7" id="KW-0812">Transmembrane</keyword>
<evidence type="ECO:0000256" key="3">
    <source>
        <dbReference type="ARBA" id="ARBA00022475"/>
    </source>
</evidence>
<evidence type="ECO:0000256" key="2">
    <source>
        <dbReference type="ARBA" id="ARBA00022448"/>
    </source>
</evidence>
<feature type="transmembrane region" description="Helical" evidence="7">
    <location>
        <begin position="12"/>
        <end position="32"/>
    </location>
</feature>
<dbReference type="STRING" id="553466.SAMN04487950_4596"/>
<sequence length="322" mass="34923">MSTARFILKRLMLIVPVLFGVSVAVFGLLHIAPGGPAAVLLGPLQNEQIIQEVRSQLGLDKPFYVQYWLWASSAIVGDLGTSWTVQQGTPVVDLIKSRLLLTFELALLAQLLAVLIGIPAGIIGAVRQNKPADHLSRIGALSGISIPNFWLGIVLIMVFGVTFNFDWGTGGWISPFEDPVANLQHLILPVIALGTARAAIIQRMTRSEMLETMNQDYIRTARAMGISEREVILKDATKNALIPVVTVIGIGIGGLLNGAVLTETVFNLPGLGKLFITAIARRDFEVIRALVLFITCVFVFANLSVDVLYAYLNPKIREDGGN</sequence>
<feature type="transmembrane region" description="Helical" evidence="7">
    <location>
        <begin position="105"/>
        <end position="126"/>
    </location>
</feature>
<dbReference type="GO" id="GO:0055085">
    <property type="term" value="P:transmembrane transport"/>
    <property type="evidence" value="ECO:0007669"/>
    <property type="project" value="InterPro"/>
</dbReference>
<comment type="subcellular location">
    <subcellularLocation>
        <location evidence="1 7">Cell membrane</location>
        <topology evidence="1 7">Multi-pass membrane protein</topology>
    </subcellularLocation>
</comment>
<dbReference type="CDD" id="cd06261">
    <property type="entry name" value="TM_PBP2"/>
    <property type="match status" value="1"/>
</dbReference>
<evidence type="ECO:0000259" key="8">
    <source>
        <dbReference type="PROSITE" id="PS50928"/>
    </source>
</evidence>
<feature type="transmembrane region" description="Helical" evidence="7">
    <location>
        <begin position="240"/>
        <end position="266"/>
    </location>
</feature>
<dbReference type="AlphaFoldDB" id="A0A1I4JQA9"/>
<feature type="domain" description="ABC transmembrane type-1" evidence="8">
    <location>
        <begin position="99"/>
        <end position="309"/>
    </location>
</feature>
<dbReference type="InterPro" id="IPR035906">
    <property type="entry name" value="MetI-like_sf"/>
</dbReference>
<dbReference type="Pfam" id="PF19300">
    <property type="entry name" value="BPD_transp_1_N"/>
    <property type="match status" value="1"/>
</dbReference>
<dbReference type="PANTHER" id="PTHR43163">
    <property type="entry name" value="DIPEPTIDE TRANSPORT SYSTEM PERMEASE PROTEIN DPPB-RELATED"/>
    <property type="match status" value="1"/>
</dbReference>
<dbReference type="InterPro" id="IPR000515">
    <property type="entry name" value="MetI-like"/>
</dbReference>
<keyword evidence="2 7" id="KW-0813">Transport</keyword>
<feature type="transmembrane region" description="Helical" evidence="7">
    <location>
        <begin position="183"/>
        <end position="200"/>
    </location>
</feature>
<dbReference type="SUPFAM" id="SSF161098">
    <property type="entry name" value="MetI-like"/>
    <property type="match status" value="1"/>
</dbReference>
<proteinExistence type="inferred from homology"/>
<evidence type="ECO:0000256" key="1">
    <source>
        <dbReference type="ARBA" id="ARBA00004651"/>
    </source>
</evidence>
<dbReference type="PANTHER" id="PTHR43163:SF6">
    <property type="entry name" value="DIPEPTIDE TRANSPORT SYSTEM PERMEASE PROTEIN DPPB-RELATED"/>
    <property type="match status" value="1"/>
</dbReference>
<gene>
    <name evidence="9" type="ORF">SAMN04487950_4596</name>
</gene>
<evidence type="ECO:0000256" key="6">
    <source>
        <dbReference type="ARBA" id="ARBA00023136"/>
    </source>
</evidence>
<organism evidence="9 10">
    <name type="scientific">Halogranum rubrum</name>
    <dbReference type="NCBI Taxonomy" id="553466"/>
    <lineage>
        <taxon>Archaea</taxon>
        <taxon>Methanobacteriati</taxon>
        <taxon>Methanobacteriota</taxon>
        <taxon>Stenosarchaea group</taxon>
        <taxon>Halobacteria</taxon>
        <taxon>Halobacteriales</taxon>
        <taxon>Haloferacaceae</taxon>
    </lineage>
</organism>